<comment type="caution">
    <text evidence="6">The sequence shown here is derived from an EMBL/GenBank/DDBJ whole genome shotgun (WGS) entry which is preliminary data.</text>
</comment>
<keyword evidence="4" id="KW-0325">Glycoprotein</keyword>
<evidence type="ECO:0000313" key="6">
    <source>
        <dbReference type="EMBL" id="KAJ8313908.1"/>
    </source>
</evidence>
<organism evidence="6 7">
    <name type="scientific">Tegillarca granosa</name>
    <name type="common">Malaysian cockle</name>
    <name type="synonym">Anadara granosa</name>
    <dbReference type="NCBI Taxonomy" id="220873"/>
    <lineage>
        <taxon>Eukaryota</taxon>
        <taxon>Metazoa</taxon>
        <taxon>Spiralia</taxon>
        <taxon>Lophotrochozoa</taxon>
        <taxon>Mollusca</taxon>
        <taxon>Bivalvia</taxon>
        <taxon>Autobranchia</taxon>
        <taxon>Pteriomorphia</taxon>
        <taxon>Arcoida</taxon>
        <taxon>Arcoidea</taxon>
        <taxon>Arcidae</taxon>
        <taxon>Tegillarca</taxon>
    </lineage>
</organism>
<evidence type="ECO:0000256" key="4">
    <source>
        <dbReference type="ARBA" id="ARBA00023180"/>
    </source>
</evidence>
<keyword evidence="2" id="KW-0964">Secreted</keyword>
<evidence type="ECO:0000313" key="7">
    <source>
        <dbReference type="Proteomes" id="UP001217089"/>
    </source>
</evidence>
<dbReference type="Proteomes" id="UP001217089">
    <property type="component" value="Unassembled WGS sequence"/>
</dbReference>
<feature type="domain" description="WxxW" evidence="5">
    <location>
        <begin position="275"/>
        <end position="356"/>
    </location>
</feature>
<accession>A0ABQ9F969</accession>
<comment type="subcellular location">
    <subcellularLocation>
        <location evidence="1">Secreted</location>
    </subcellularLocation>
</comment>
<dbReference type="PANTHER" id="PTHR15031">
    <property type="entry name" value="CARTILAGE INTERMEDIATE LAYER PROTEIN CLIP"/>
    <property type="match status" value="1"/>
</dbReference>
<protein>
    <recommendedName>
        <fullName evidence="5">WxxW domain-containing protein</fullName>
    </recommendedName>
</protein>
<dbReference type="Pfam" id="PF13330">
    <property type="entry name" value="Mucin2_WxxW"/>
    <property type="match status" value="3"/>
</dbReference>
<feature type="domain" description="WxxW" evidence="5">
    <location>
        <begin position="39"/>
        <end position="123"/>
    </location>
</feature>
<evidence type="ECO:0000256" key="1">
    <source>
        <dbReference type="ARBA" id="ARBA00004613"/>
    </source>
</evidence>
<dbReference type="EMBL" id="JARBDR010000342">
    <property type="protein sequence ID" value="KAJ8313908.1"/>
    <property type="molecule type" value="Genomic_DNA"/>
</dbReference>
<dbReference type="InterPro" id="IPR039675">
    <property type="entry name" value="CILP1/CILP2"/>
</dbReference>
<dbReference type="InterPro" id="IPR025155">
    <property type="entry name" value="WxxW_domain"/>
</dbReference>
<keyword evidence="7" id="KW-1185">Reference proteome</keyword>
<evidence type="ECO:0000256" key="2">
    <source>
        <dbReference type="ARBA" id="ARBA00022525"/>
    </source>
</evidence>
<name>A0ABQ9F969_TEGGR</name>
<evidence type="ECO:0000256" key="3">
    <source>
        <dbReference type="ARBA" id="ARBA00022729"/>
    </source>
</evidence>
<gene>
    <name evidence="6" type="ORF">KUTeg_008469</name>
</gene>
<sequence>MKNRKLRKWNSLVYYKHLEVLCDSVSPTLTPGKCTQSFWGPWINQHSPVNGTDFEYLSASELSQFCVNGKITKINCYTDDPLMSVSSDRTGETSTCRLETGFLCRNIDNYPYKCSDYKIRYFCECQETSGPTPRPTPQPTPGPTFSVQKNYTGPRCGWSSWLNSHTPTAGKDGGEFETIAGLKSKYGLCSSIQKIKCRRVGGVPPPLGETRPVVCDEINGFACYNKDQPSQSCYDYEVMVKCWDEMCEPGHTSASPSEHTMTTAKPLYPHPKCHWTYWINVDSPLTGTGDSETISVIRSKNSFCENPTNIECRATTTKQEALSMGQKVTCDLTTGLKCLNWENGGHCNDYEVRFYCPCASKLNLLFVKSA</sequence>
<proteinExistence type="predicted"/>
<keyword evidence="3" id="KW-0732">Signal</keyword>
<reference evidence="6 7" key="1">
    <citation type="submission" date="2022-12" db="EMBL/GenBank/DDBJ databases">
        <title>Chromosome-level genome of Tegillarca granosa.</title>
        <authorList>
            <person name="Kim J."/>
        </authorList>
    </citation>
    <scope>NUCLEOTIDE SEQUENCE [LARGE SCALE GENOMIC DNA]</scope>
    <source>
        <strain evidence="6">Teg-2019</strain>
        <tissue evidence="6">Adductor muscle</tissue>
    </source>
</reference>
<evidence type="ECO:0000259" key="5">
    <source>
        <dbReference type="Pfam" id="PF13330"/>
    </source>
</evidence>
<dbReference type="PANTHER" id="PTHR15031:SF4">
    <property type="entry name" value="CARTILAGE INTERMEDIATE LAYER PROTEIN 1"/>
    <property type="match status" value="1"/>
</dbReference>
<feature type="domain" description="WxxW" evidence="5">
    <location>
        <begin position="158"/>
        <end position="242"/>
    </location>
</feature>